<dbReference type="Proteomes" id="UP000245728">
    <property type="component" value="Chromosome"/>
</dbReference>
<feature type="domain" description="DUF2489" evidence="2">
    <location>
        <begin position="14"/>
        <end position="142"/>
    </location>
</feature>
<keyword evidence="4" id="KW-1185">Reference proteome</keyword>
<protein>
    <recommendedName>
        <fullName evidence="2">DUF2489 domain-containing protein</fullName>
    </recommendedName>
</protein>
<evidence type="ECO:0000256" key="1">
    <source>
        <dbReference type="SAM" id="Coils"/>
    </source>
</evidence>
<sequence>MLITILITSAALIVLGLGFYAGKLLCQLRHQQQQRQQAEEKRKAYVHQSIQTIAKAVEQQQCGLSEASIRLCVLLDNLPDREEQDYARQFPALHDLYDRIKHMPTHDAWKALPKKERRKMELQQGQFEAELETAILKEAEQLRQRF</sequence>
<name>A0A2S2DYU5_9ALTE</name>
<dbReference type="Pfam" id="PF10675">
    <property type="entry name" value="DUF2489"/>
    <property type="match status" value="1"/>
</dbReference>
<proteinExistence type="predicted"/>
<organism evidence="3 4">
    <name type="scientific">Saliniradius amylolyticus</name>
    <dbReference type="NCBI Taxonomy" id="2183582"/>
    <lineage>
        <taxon>Bacteria</taxon>
        <taxon>Pseudomonadati</taxon>
        <taxon>Pseudomonadota</taxon>
        <taxon>Gammaproteobacteria</taxon>
        <taxon>Alteromonadales</taxon>
        <taxon>Alteromonadaceae</taxon>
        <taxon>Saliniradius</taxon>
    </lineage>
</organism>
<reference evidence="3 4" key="1">
    <citation type="submission" date="2018-05" db="EMBL/GenBank/DDBJ databases">
        <title>Salinimonas sp. HMF8227 Genome sequencing and assembly.</title>
        <authorList>
            <person name="Kang H."/>
            <person name="Kang J."/>
            <person name="Cha I."/>
            <person name="Kim H."/>
            <person name="Joh K."/>
        </authorList>
    </citation>
    <scope>NUCLEOTIDE SEQUENCE [LARGE SCALE GENOMIC DNA]</scope>
    <source>
        <strain evidence="3 4">HMF8227</strain>
    </source>
</reference>
<gene>
    <name evidence="3" type="ORF">HMF8227_00009</name>
</gene>
<dbReference type="KEGG" id="salh:HMF8227_00009"/>
<feature type="coiled-coil region" evidence="1">
    <location>
        <begin position="21"/>
        <end position="48"/>
    </location>
</feature>
<dbReference type="AlphaFoldDB" id="A0A2S2DYU5"/>
<accession>A0A2S2DYU5</accession>
<evidence type="ECO:0000259" key="2">
    <source>
        <dbReference type="Pfam" id="PF10675"/>
    </source>
</evidence>
<evidence type="ECO:0000313" key="4">
    <source>
        <dbReference type="Proteomes" id="UP000245728"/>
    </source>
</evidence>
<dbReference type="OrthoDB" id="5293867at2"/>
<keyword evidence="1" id="KW-0175">Coiled coil</keyword>
<dbReference type="InterPro" id="IPR019617">
    <property type="entry name" value="DUF2489"/>
</dbReference>
<dbReference type="EMBL" id="CP029347">
    <property type="protein sequence ID" value="AWL10523.1"/>
    <property type="molecule type" value="Genomic_DNA"/>
</dbReference>
<dbReference type="RefSeq" id="WP_109338230.1">
    <property type="nucleotide sequence ID" value="NZ_CP029347.1"/>
</dbReference>
<evidence type="ECO:0000313" key="3">
    <source>
        <dbReference type="EMBL" id="AWL10523.1"/>
    </source>
</evidence>